<keyword evidence="7" id="KW-1185">Reference proteome</keyword>
<dbReference type="SMART" id="SM00382">
    <property type="entry name" value="AAA"/>
    <property type="match status" value="1"/>
</dbReference>
<keyword evidence="2" id="KW-0813">Transport</keyword>
<dbReference type="PANTHER" id="PTHR42798">
    <property type="entry name" value="LIPOPROTEIN-RELEASING SYSTEM ATP-BINDING PROTEIN LOLD"/>
    <property type="match status" value="1"/>
</dbReference>
<dbReference type="InterPro" id="IPR017911">
    <property type="entry name" value="MacB-like_ATP-bd"/>
</dbReference>
<dbReference type="GO" id="GO:0005524">
    <property type="term" value="F:ATP binding"/>
    <property type="evidence" value="ECO:0007669"/>
    <property type="project" value="UniProtKB-KW"/>
</dbReference>
<reference evidence="6 7" key="1">
    <citation type="submission" date="2023-03" db="EMBL/GenBank/DDBJ databases">
        <title>Bacillus Genome Sequencing.</title>
        <authorList>
            <person name="Dunlap C."/>
        </authorList>
    </citation>
    <scope>NUCLEOTIDE SEQUENCE [LARGE SCALE GENOMIC DNA]</scope>
    <source>
        <strain evidence="6 7">B-4107</strain>
    </source>
</reference>
<dbReference type="EMBL" id="JAROAS010000072">
    <property type="protein sequence ID" value="MED4130612.1"/>
    <property type="molecule type" value="Genomic_DNA"/>
</dbReference>
<evidence type="ECO:0000259" key="5">
    <source>
        <dbReference type="PROSITE" id="PS50893"/>
    </source>
</evidence>
<protein>
    <submittedName>
        <fullName evidence="6">ABC transporter ATP-binding protein</fullName>
    </submittedName>
</protein>
<dbReference type="InterPro" id="IPR027417">
    <property type="entry name" value="P-loop_NTPase"/>
</dbReference>
<dbReference type="SUPFAM" id="SSF52540">
    <property type="entry name" value="P-loop containing nucleoside triphosphate hydrolases"/>
    <property type="match status" value="1"/>
</dbReference>
<dbReference type="PANTHER" id="PTHR42798:SF7">
    <property type="entry name" value="ALPHA-D-RIBOSE 1-METHYLPHOSPHONATE 5-TRIPHOSPHATE SYNTHASE SUBUNIT PHNL"/>
    <property type="match status" value="1"/>
</dbReference>
<dbReference type="PROSITE" id="PS00211">
    <property type="entry name" value="ABC_TRANSPORTER_1"/>
    <property type="match status" value="1"/>
</dbReference>
<evidence type="ECO:0000256" key="4">
    <source>
        <dbReference type="ARBA" id="ARBA00022840"/>
    </source>
</evidence>
<evidence type="ECO:0000313" key="6">
    <source>
        <dbReference type="EMBL" id="MED4130612.1"/>
    </source>
</evidence>
<dbReference type="PROSITE" id="PS50893">
    <property type="entry name" value="ABC_TRANSPORTER_2"/>
    <property type="match status" value="1"/>
</dbReference>
<sequence>MLQLRDMKKRYKSATETIEILAGITISIEKGQWITLTGPSGSGKTTFLKCLSGIEPIDEGDILFEDISVSKATEEEKRTFRREKLGYIFQDYKLFDQFDALTNVFIPLLPFEEQHVLEKRANELLEKVGLGHRTTHLPSQLSGGEKQRVGIARALMNHPSLLICDEPTGNLDNASRNAIMGLLKTLHQEGTTIILVTHDTGLAAYGDRLIEMKDGYVYSSEVIKN</sequence>
<dbReference type="Proteomes" id="UP001341820">
    <property type="component" value="Unassembled WGS sequence"/>
</dbReference>
<dbReference type="CDD" id="cd03255">
    <property type="entry name" value="ABC_MJ0796_LolCDE_FtsE"/>
    <property type="match status" value="1"/>
</dbReference>
<feature type="domain" description="ABC transporter" evidence="5">
    <location>
        <begin position="2"/>
        <end position="225"/>
    </location>
</feature>
<keyword evidence="3" id="KW-0547">Nucleotide-binding</keyword>
<proteinExistence type="inferred from homology"/>
<comment type="similarity">
    <text evidence="1">Belongs to the ABC transporter superfamily.</text>
</comment>
<evidence type="ECO:0000256" key="3">
    <source>
        <dbReference type="ARBA" id="ARBA00022741"/>
    </source>
</evidence>
<evidence type="ECO:0000256" key="1">
    <source>
        <dbReference type="ARBA" id="ARBA00005417"/>
    </source>
</evidence>
<keyword evidence="4 6" id="KW-0067">ATP-binding</keyword>
<comment type="caution">
    <text evidence="6">The sequence shown here is derived from an EMBL/GenBank/DDBJ whole genome shotgun (WGS) entry which is preliminary data.</text>
</comment>
<dbReference type="Gene3D" id="3.40.50.300">
    <property type="entry name" value="P-loop containing nucleotide triphosphate hydrolases"/>
    <property type="match status" value="1"/>
</dbReference>
<dbReference type="InterPro" id="IPR017871">
    <property type="entry name" value="ABC_transporter-like_CS"/>
</dbReference>
<dbReference type="InterPro" id="IPR003593">
    <property type="entry name" value="AAA+_ATPase"/>
</dbReference>
<dbReference type="InterPro" id="IPR003439">
    <property type="entry name" value="ABC_transporter-like_ATP-bd"/>
</dbReference>
<dbReference type="RefSeq" id="WP_328239166.1">
    <property type="nucleotide sequence ID" value="NZ_JAROAS010000072.1"/>
</dbReference>
<dbReference type="Pfam" id="PF00005">
    <property type="entry name" value="ABC_tran"/>
    <property type="match status" value="1"/>
</dbReference>
<accession>A0ABU6NRG7</accession>
<organism evidence="6 7">
    <name type="scientific">Shouchella miscanthi</name>
    <dbReference type="NCBI Taxonomy" id="2598861"/>
    <lineage>
        <taxon>Bacteria</taxon>
        <taxon>Bacillati</taxon>
        <taxon>Bacillota</taxon>
        <taxon>Bacilli</taxon>
        <taxon>Bacillales</taxon>
        <taxon>Bacillaceae</taxon>
        <taxon>Shouchella</taxon>
    </lineage>
</organism>
<name>A0ABU6NRG7_9BACI</name>
<gene>
    <name evidence="6" type="ORF">P5F74_21095</name>
</gene>
<evidence type="ECO:0000256" key="2">
    <source>
        <dbReference type="ARBA" id="ARBA00022448"/>
    </source>
</evidence>
<evidence type="ECO:0000313" key="7">
    <source>
        <dbReference type="Proteomes" id="UP001341820"/>
    </source>
</evidence>